<evidence type="ECO:0000313" key="16">
    <source>
        <dbReference type="EMBL" id="PVD31526.1"/>
    </source>
</evidence>
<proteinExistence type="inferred from homology"/>
<dbReference type="InterPro" id="IPR000217">
    <property type="entry name" value="Tubulin"/>
</dbReference>
<evidence type="ECO:0000313" key="17">
    <source>
        <dbReference type="Proteomes" id="UP000245119"/>
    </source>
</evidence>
<dbReference type="GO" id="GO:0005634">
    <property type="term" value="C:nucleus"/>
    <property type="evidence" value="ECO:0007669"/>
    <property type="project" value="UniProtKB-SubCell"/>
</dbReference>
<dbReference type="GO" id="GO:0005525">
    <property type="term" value="F:GTP binding"/>
    <property type="evidence" value="ECO:0007669"/>
    <property type="project" value="UniProtKB-UniRule"/>
</dbReference>
<comment type="similarity">
    <text evidence="4 14">Belongs to the tubulin family.</text>
</comment>
<evidence type="ECO:0000256" key="5">
    <source>
        <dbReference type="ARBA" id="ARBA00014184"/>
    </source>
</evidence>
<dbReference type="GO" id="GO:0030030">
    <property type="term" value="P:cell projection organization"/>
    <property type="evidence" value="ECO:0007669"/>
    <property type="project" value="UniProtKB-KW"/>
</dbReference>
<comment type="function">
    <text evidence="13">Acts as a positive regulator of hedgehog signaling and regulates ciliary function.</text>
</comment>
<evidence type="ECO:0000256" key="2">
    <source>
        <dbReference type="ARBA" id="ARBA00004123"/>
    </source>
</evidence>
<evidence type="ECO:0000259" key="15">
    <source>
        <dbReference type="SMART" id="SM00864"/>
    </source>
</evidence>
<evidence type="ECO:0000256" key="10">
    <source>
        <dbReference type="ARBA" id="ARBA00023242"/>
    </source>
</evidence>
<dbReference type="EMBL" id="PZQS01000004">
    <property type="protein sequence ID" value="PVD31526.1"/>
    <property type="molecule type" value="Genomic_DNA"/>
</dbReference>
<evidence type="ECO:0000256" key="1">
    <source>
        <dbReference type="ARBA" id="ARBA00004114"/>
    </source>
</evidence>
<dbReference type="InterPro" id="IPR008280">
    <property type="entry name" value="Tub_FtsZ_C"/>
</dbReference>
<dbReference type="GO" id="GO:0005929">
    <property type="term" value="C:cilium"/>
    <property type="evidence" value="ECO:0007669"/>
    <property type="project" value="UniProtKB-SubCell"/>
</dbReference>
<evidence type="ECO:0000256" key="7">
    <source>
        <dbReference type="ARBA" id="ARBA00022741"/>
    </source>
</evidence>
<name>A0A2T7PDN3_POMCA</name>
<keyword evidence="6 14" id="KW-0493">Microtubule</keyword>
<dbReference type="InterPro" id="IPR003008">
    <property type="entry name" value="Tubulin_FtsZ_GTPase"/>
</dbReference>
<sequence length="444" mass="49932">MSIITLQLGQCGNQVGGQLFSFIMDDLHASVSSLNIPPKANGEYIHETQKTFFSEQKKSPVPAARAVMVDMETKAVSQTLAEAKRSGRWIYPEKKQLLQKRGSGNNWAHGFCINGPAVRDDILEMVQGEVEKCDRLGGFLSLLSLAGGTGSGVGAFVTEILREEFPYAFMMNQVVWPYQTGEIIVQNYNAVLTLSNLYQTADAIMVMENDELHKICTQLLGIKKISFRDINKVLSHKLASFLLPAQTKEFPLGRELGWKLQHLAPHPDHKLLTIRNIPQMSERALEFSTYQWAGLLKHLRQMLIADAPMEEGIDWQVKVEETPRGTARHNRSLAASLILRGKDSYSADPGIFRDQSLFTPWMSPDMAFNVATQPRSFSGYEKSAVLVSNSRSAIRPLDQILEKAWNMFASRAYVHQYIQRGLSEEDFLDAFVMLEQVVASYKKL</sequence>
<keyword evidence="10" id="KW-0539">Nucleus</keyword>
<dbReference type="Pfam" id="PF00091">
    <property type="entry name" value="Tubulin"/>
    <property type="match status" value="1"/>
</dbReference>
<dbReference type="InterPro" id="IPR017975">
    <property type="entry name" value="Tubulin_CS"/>
</dbReference>
<dbReference type="PRINTS" id="PR01224">
    <property type="entry name" value="DELTATUBULIN"/>
</dbReference>
<reference evidence="16 17" key="1">
    <citation type="submission" date="2018-04" db="EMBL/GenBank/DDBJ databases">
        <title>The genome of golden apple snail Pomacea canaliculata provides insight into stress tolerance and invasive adaptation.</title>
        <authorList>
            <person name="Liu C."/>
            <person name="Liu B."/>
            <person name="Ren Y."/>
            <person name="Zhang Y."/>
            <person name="Wang H."/>
            <person name="Li S."/>
            <person name="Jiang F."/>
            <person name="Yin L."/>
            <person name="Zhang G."/>
            <person name="Qian W."/>
            <person name="Fan W."/>
        </authorList>
    </citation>
    <scope>NUCLEOTIDE SEQUENCE [LARGE SCALE GENOMIC DNA]</scope>
    <source>
        <strain evidence="16">SZHN2017</strain>
        <tissue evidence="16">Muscle</tissue>
    </source>
</reference>
<evidence type="ECO:0000256" key="6">
    <source>
        <dbReference type="ARBA" id="ARBA00022701"/>
    </source>
</evidence>
<dbReference type="PROSITE" id="PS00227">
    <property type="entry name" value="TUBULIN"/>
    <property type="match status" value="1"/>
</dbReference>
<comment type="subcellular location">
    <subcellularLocation>
        <location evidence="3">Cell projection</location>
        <location evidence="3">Cilium</location>
    </subcellularLocation>
    <subcellularLocation>
        <location evidence="1">Cytoplasm</location>
        <location evidence="1">Cytoskeleton</location>
        <location evidence="1">Microtubule organizing center</location>
        <location evidence="1">Centrosome</location>
        <location evidence="1">Centriole</location>
    </subcellularLocation>
    <subcellularLocation>
        <location evidence="2">Nucleus</location>
    </subcellularLocation>
</comment>
<keyword evidence="9 14" id="KW-0342">GTP-binding</keyword>
<dbReference type="OrthoDB" id="10250004at2759"/>
<evidence type="ECO:0000256" key="11">
    <source>
        <dbReference type="ARBA" id="ARBA00023273"/>
    </source>
</evidence>
<protein>
    <recommendedName>
        <fullName evidence="5">Tubulin delta chain</fullName>
    </recommendedName>
    <alternativeName>
        <fullName evidence="12">Delta-tubulin</fullName>
    </alternativeName>
</protein>
<dbReference type="GO" id="GO:0005814">
    <property type="term" value="C:centriole"/>
    <property type="evidence" value="ECO:0007669"/>
    <property type="project" value="UniProtKB-SubCell"/>
</dbReference>
<dbReference type="Gene3D" id="1.10.287.600">
    <property type="entry name" value="Helix hairpin bin"/>
    <property type="match status" value="1"/>
</dbReference>
<keyword evidence="7 14" id="KW-0547">Nucleotide-binding</keyword>
<evidence type="ECO:0000256" key="13">
    <source>
        <dbReference type="ARBA" id="ARBA00046149"/>
    </source>
</evidence>
<dbReference type="PANTHER" id="PTHR11588">
    <property type="entry name" value="TUBULIN"/>
    <property type="match status" value="1"/>
</dbReference>
<dbReference type="SMART" id="SM00864">
    <property type="entry name" value="Tubulin"/>
    <property type="match status" value="1"/>
</dbReference>
<dbReference type="AlphaFoldDB" id="A0A2T7PDN3"/>
<dbReference type="SUPFAM" id="SSF52490">
    <property type="entry name" value="Tubulin nucleotide-binding domain-like"/>
    <property type="match status" value="1"/>
</dbReference>
<dbReference type="SUPFAM" id="SSF55307">
    <property type="entry name" value="Tubulin C-terminal domain-like"/>
    <property type="match status" value="1"/>
</dbReference>
<accession>A0A2T7PDN3</accession>
<dbReference type="GO" id="GO:0005874">
    <property type="term" value="C:microtubule"/>
    <property type="evidence" value="ECO:0007669"/>
    <property type="project" value="UniProtKB-KW"/>
</dbReference>
<evidence type="ECO:0000256" key="9">
    <source>
        <dbReference type="ARBA" id="ARBA00023134"/>
    </source>
</evidence>
<dbReference type="CDD" id="cd02189">
    <property type="entry name" value="delta_zeta_tubulin-like"/>
    <property type="match status" value="1"/>
</dbReference>
<keyword evidence="11" id="KW-0966">Cell projection</keyword>
<evidence type="ECO:0000256" key="12">
    <source>
        <dbReference type="ARBA" id="ARBA00030594"/>
    </source>
</evidence>
<evidence type="ECO:0000256" key="4">
    <source>
        <dbReference type="ARBA" id="ARBA00009636"/>
    </source>
</evidence>
<organism evidence="16 17">
    <name type="scientific">Pomacea canaliculata</name>
    <name type="common">Golden apple snail</name>
    <dbReference type="NCBI Taxonomy" id="400727"/>
    <lineage>
        <taxon>Eukaryota</taxon>
        <taxon>Metazoa</taxon>
        <taxon>Spiralia</taxon>
        <taxon>Lophotrochozoa</taxon>
        <taxon>Mollusca</taxon>
        <taxon>Gastropoda</taxon>
        <taxon>Caenogastropoda</taxon>
        <taxon>Architaenioglossa</taxon>
        <taxon>Ampullarioidea</taxon>
        <taxon>Ampullariidae</taxon>
        <taxon>Pomacea</taxon>
    </lineage>
</organism>
<keyword evidence="17" id="KW-1185">Reference proteome</keyword>
<comment type="caution">
    <text evidence="16">The sequence shown here is derived from an EMBL/GenBank/DDBJ whole genome shotgun (WGS) entry which is preliminary data.</text>
</comment>
<dbReference type="Proteomes" id="UP000245119">
    <property type="component" value="Linkage Group LG4"/>
</dbReference>
<dbReference type="GO" id="GO:0007017">
    <property type="term" value="P:microtubule-based process"/>
    <property type="evidence" value="ECO:0007669"/>
    <property type="project" value="InterPro"/>
</dbReference>
<dbReference type="InterPro" id="IPR002967">
    <property type="entry name" value="Delta_tubulin"/>
</dbReference>
<feature type="domain" description="Tubulin/FtsZ GTPase" evidence="15">
    <location>
        <begin position="49"/>
        <end position="245"/>
    </location>
</feature>
<keyword evidence="8" id="KW-0970">Cilium biogenesis/degradation</keyword>
<evidence type="ECO:0000256" key="3">
    <source>
        <dbReference type="ARBA" id="ARBA00004138"/>
    </source>
</evidence>
<gene>
    <name evidence="16" type="ORF">C0Q70_06939</name>
</gene>
<evidence type="ECO:0000256" key="14">
    <source>
        <dbReference type="RuleBase" id="RU000352"/>
    </source>
</evidence>
<dbReference type="OMA" id="ACHPEYK"/>
<dbReference type="InterPro" id="IPR036525">
    <property type="entry name" value="Tubulin/FtsZ_GTPase_sf"/>
</dbReference>
<dbReference type="GO" id="GO:0005200">
    <property type="term" value="F:structural constituent of cytoskeleton"/>
    <property type="evidence" value="ECO:0007669"/>
    <property type="project" value="InterPro"/>
</dbReference>
<dbReference type="STRING" id="400727.A0A2T7PDN3"/>
<dbReference type="Gene3D" id="3.40.50.1440">
    <property type="entry name" value="Tubulin/FtsZ, GTPase domain"/>
    <property type="match status" value="1"/>
</dbReference>
<dbReference type="InterPro" id="IPR023123">
    <property type="entry name" value="Tubulin_C"/>
</dbReference>
<dbReference type="PRINTS" id="PR01161">
    <property type="entry name" value="TUBULIN"/>
</dbReference>
<dbReference type="FunFam" id="3.40.50.1440:FF:000021">
    <property type="entry name" value="Tubulin delta chain"/>
    <property type="match status" value="1"/>
</dbReference>
<evidence type="ECO:0000256" key="8">
    <source>
        <dbReference type="ARBA" id="ARBA00022794"/>
    </source>
</evidence>